<evidence type="ECO:0000313" key="1">
    <source>
        <dbReference type="EMBL" id="KAI9160971.1"/>
    </source>
</evidence>
<reference evidence="1" key="2">
    <citation type="submission" date="2023-02" db="EMBL/GenBank/DDBJ databases">
        <authorList>
            <person name="Swenson N.G."/>
            <person name="Wegrzyn J.L."/>
            <person name="Mcevoy S.L."/>
        </authorList>
    </citation>
    <scope>NUCLEOTIDE SEQUENCE</scope>
    <source>
        <strain evidence="1">91603</strain>
        <tissue evidence="1">Leaf</tissue>
    </source>
</reference>
<evidence type="ECO:0000313" key="2">
    <source>
        <dbReference type="Proteomes" id="UP001064489"/>
    </source>
</evidence>
<reference evidence="1" key="1">
    <citation type="journal article" date="2022" name="Plant J.">
        <title>Strategies of tolerance reflected in two North American maple genomes.</title>
        <authorList>
            <person name="McEvoy S.L."/>
            <person name="Sezen U.U."/>
            <person name="Trouern-Trend A."/>
            <person name="McMahon S.M."/>
            <person name="Schaberg P.G."/>
            <person name="Yang J."/>
            <person name="Wegrzyn J.L."/>
            <person name="Swenson N.G."/>
        </authorList>
    </citation>
    <scope>NUCLEOTIDE SEQUENCE</scope>
    <source>
        <strain evidence="1">91603</strain>
    </source>
</reference>
<dbReference type="EMBL" id="JAJSOW010000106">
    <property type="protein sequence ID" value="KAI9160971.1"/>
    <property type="molecule type" value="Genomic_DNA"/>
</dbReference>
<dbReference type="Proteomes" id="UP001064489">
    <property type="component" value="Chromosome 2"/>
</dbReference>
<proteinExistence type="predicted"/>
<name>A0AAD5IEM7_ACENE</name>
<accession>A0AAD5IEM7</accession>
<keyword evidence="2" id="KW-1185">Reference proteome</keyword>
<sequence length="172" mass="19474">MLNDKEAKQIAQKVNAIEIVQNHKIMAQEQASNISENIPEEETYGNHFEGLAAGTVEPSFQIPTIQVTVDHEKEIEEFQILNHAINASDQFETLLGLGRGGLMRETLLGLGQGGKTMEDMPQLCHSNQSDQDRNFPQVWCNSGIVRPKLPFQYKPFFQEFSHIRRIMHGCPI</sequence>
<organism evidence="1 2">
    <name type="scientific">Acer negundo</name>
    <name type="common">Box elder</name>
    <dbReference type="NCBI Taxonomy" id="4023"/>
    <lineage>
        <taxon>Eukaryota</taxon>
        <taxon>Viridiplantae</taxon>
        <taxon>Streptophyta</taxon>
        <taxon>Embryophyta</taxon>
        <taxon>Tracheophyta</taxon>
        <taxon>Spermatophyta</taxon>
        <taxon>Magnoliopsida</taxon>
        <taxon>eudicotyledons</taxon>
        <taxon>Gunneridae</taxon>
        <taxon>Pentapetalae</taxon>
        <taxon>rosids</taxon>
        <taxon>malvids</taxon>
        <taxon>Sapindales</taxon>
        <taxon>Sapindaceae</taxon>
        <taxon>Hippocastanoideae</taxon>
        <taxon>Acereae</taxon>
        <taxon>Acer</taxon>
    </lineage>
</organism>
<gene>
    <name evidence="1" type="ORF">LWI28_013262</name>
</gene>
<protein>
    <submittedName>
        <fullName evidence="1">Uncharacterized protein</fullName>
    </submittedName>
</protein>
<dbReference type="AlphaFoldDB" id="A0AAD5IEM7"/>
<comment type="caution">
    <text evidence="1">The sequence shown here is derived from an EMBL/GenBank/DDBJ whole genome shotgun (WGS) entry which is preliminary data.</text>
</comment>